<dbReference type="Proteomes" id="UP000185024">
    <property type="component" value="Unassembled WGS sequence"/>
</dbReference>
<evidence type="ECO:0000313" key="2">
    <source>
        <dbReference type="Proteomes" id="UP000185024"/>
    </source>
</evidence>
<dbReference type="GeneID" id="97278112"/>
<reference evidence="1 2" key="1">
    <citation type="submission" date="2016-11" db="EMBL/GenBank/DDBJ databases">
        <authorList>
            <person name="Jaros S."/>
            <person name="Januszkiewicz K."/>
            <person name="Wedrychowicz H."/>
        </authorList>
    </citation>
    <scope>NUCLEOTIDE SEQUENCE [LARGE SCALE GENOMIC DNA]</scope>
    <source>
        <strain evidence="1 2">ACAM 239</strain>
    </source>
</reference>
<protein>
    <submittedName>
        <fullName evidence="1">Uncharacterized protein</fullName>
    </submittedName>
</protein>
<dbReference type="EMBL" id="FSQX01000001">
    <property type="protein sequence ID" value="SIN71208.1"/>
    <property type="molecule type" value="Genomic_DNA"/>
</dbReference>
<organism evidence="1 2">
    <name type="scientific">Vreelandella aquamarina</name>
    <dbReference type="NCBI Taxonomy" id="77097"/>
    <lineage>
        <taxon>Bacteria</taxon>
        <taxon>Pseudomonadati</taxon>
        <taxon>Pseudomonadota</taxon>
        <taxon>Gammaproteobacteria</taxon>
        <taxon>Oceanospirillales</taxon>
        <taxon>Halomonadaceae</taxon>
        <taxon>Vreelandella</taxon>
    </lineage>
</organism>
<evidence type="ECO:0000313" key="1">
    <source>
        <dbReference type="EMBL" id="SIN71208.1"/>
    </source>
</evidence>
<accession>A0A1N6DKB2</accession>
<dbReference type="AlphaFoldDB" id="A0A1N6DKB2"/>
<dbReference type="RefSeq" id="WP_074211463.1">
    <property type="nucleotide sequence ID" value="NZ_BJOI01000072.1"/>
</dbReference>
<gene>
    <name evidence="1" type="ORF">SAMN05878438_2744</name>
</gene>
<proteinExistence type="predicted"/>
<name>A0A1N6DKB2_9GAMM</name>
<sequence>MSNVSYSYLTHWIDGVYLKVSFDVAGYGVNDILFSGENVENAGEALGFIPGYLVSKEIVRRLVMSDVYSLPIQKMSEVKDFSELDKLLKYYGV</sequence>